<evidence type="ECO:0000313" key="5">
    <source>
        <dbReference type="Proteomes" id="UP000050502"/>
    </source>
</evidence>
<evidence type="ECO:0000313" key="3">
    <source>
        <dbReference type="EMBL" id="KPL89681.1"/>
    </source>
</evidence>
<dbReference type="Proteomes" id="UP000037784">
    <property type="component" value="Unassembled WGS sequence"/>
</dbReference>
<dbReference type="InterPro" id="IPR001130">
    <property type="entry name" value="TatD-like"/>
</dbReference>
<feature type="binding site" evidence="1">
    <location>
        <position position="201"/>
    </location>
    <ligand>
        <name>a divalent metal cation</name>
        <dbReference type="ChEBI" id="CHEBI:60240"/>
        <label>1</label>
    </ligand>
</feature>
<dbReference type="STRING" id="872965.SE16_04595"/>
<reference evidence="2 4" key="1">
    <citation type="journal article" date="2015" name="Genome Announc.">
        <title>Draft Genome Sequence of a Heterotrophic Facultative Anaerobic Thermophilic Bacterium, Ardenticatena maritima Strain 110ST.</title>
        <authorList>
            <person name="Kawaichi S."/>
            <person name="Yoshida T."/>
            <person name="Sako Y."/>
            <person name="Nakamura R."/>
        </authorList>
    </citation>
    <scope>NUCLEOTIDE SEQUENCE [LARGE SCALE GENOMIC DNA]</scope>
    <source>
        <strain evidence="2 4">110S</strain>
    </source>
</reference>
<dbReference type="Proteomes" id="UP000050502">
    <property type="component" value="Unassembled WGS sequence"/>
</dbReference>
<dbReference type="Pfam" id="PF01026">
    <property type="entry name" value="TatD_DNase"/>
    <property type="match status" value="1"/>
</dbReference>
<feature type="binding site" evidence="1">
    <location>
        <position position="130"/>
    </location>
    <ligand>
        <name>a divalent metal cation</name>
        <dbReference type="ChEBI" id="CHEBI:60240"/>
        <label>2</label>
    </ligand>
</feature>
<dbReference type="GO" id="GO:0046872">
    <property type="term" value="F:metal ion binding"/>
    <property type="evidence" value="ECO:0007669"/>
    <property type="project" value="UniProtKB-KW"/>
</dbReference>
<dbReference type="PANTHER" id="PTHR46124:SF2">
    <property type="entry name" value="D-AMINOACYL-TRNA DEACYLASE"/>
    <property type="match status" value="1"/>
</dbReference>
<dbReference type="PIRSF" id="PIRSF005902">
    <property type="entry name" value="DNase_TatD"/>
    <property type="match status" value="1"/>
</dbReference>
<evidence type="ECO:0000313" key="2">
    <source>
        <dbReference type="EMBL" id="GAP62318.1"/>
    </source>
</evidence>
<feature type="binding site" evidence="1">
    <location>
        <position position="93"/>
    </location>
    <ligand>
        <name>a divalent metal cation</name>
        <dbReference type="ChEBI" id="CHEBI:60240"/>
        <label>1</label>
    </ligand>
</feature>
<sequence length="257" mass="28703">MRRNRPPLLDAHAHLDQYDDAHLPAVLAALAAQRIFTIAVSMDAASYARTCAIAARSPWVMPAFGVHPWHAATAWQTRHTWLHHLAEAPLFGEIGLDTVWAPPNTLDVQRRIFHLFLEAAAARHLLINLHTKGAEAEIRDNLRAFGITPAIIHWYSGPLDVLDDLIADGHVFTIGVELPYTPHIQAIARRIPLGQLLTETDNSGGLPWLTGETGMPHHLHGVLTHLAALRGLSVDEVRAHVWHNWRHLCATYRLEVR</sequence>
<comment type="caution">
    <text evidence="2">The sequence shown here is derived from an EMBL/GenBank/DDBJ whole genome shotgun (WGS) entry which is preliminary data.</text>
</comment>
<keyword evidence="4" id="KW-1185">Reference proteome</keyword>
<name>A0A0M9UBX1_9CHLR</name>
<keyword evidence="1" id="KW-0479">Metal-binding</keyword>
<dbReference type="GO" id="GO:0016788">
    <property type="term" value="F:hydrolase activity, acting on ester bonds"/>
    <property type="evidence" value="ECO:0007669"/>
    <property type="project" value="InterPro"/>
</dbReference>
<dbReference type="InterPro" id="IPR032466">
    <property type="entry name" value="Metal_Hydrolase"/>
</dbReference>
<feature type="binding site" evidence="1">
    <location>
        <position position="12"/>
    </location>
    <ligand>
        <name>a divalent metal cation</name>
        <dbReference type="ChEBI" id="CHEBI:60240"/>
        <label>1</label>
    </ligand>
</feature>
<organism evidence="2 4">
    <name type="scientific">Ardenticatena maritima</name>
    <dbReference type="NCBI Taxonomy" id="872965"/>
    <lineage>
        <taxon>Bacteria</taxon>
        <taxon>Bacillati</taxon>
        <taxon>Chloroflexota</taxon>
        <taxon>Ardenticatenia</taxon>
        <taxon>Ardenticatenales</taxon>
        <taxon>Ardenticatenaceae</taxon>
        <taxon>Ardenticatena</taxon>
    </lineage>
</organism>
<dbReference type="AlphaFoldDB" id="A0A0M9UBX1"/>
<evidence type="ECO:0000256" key="1">
    <source>
        <dbReference type="PIRSR" id="PIRSR005902-1"/>
    </source>
</evidence>
<dbReference type="OrthoDB" id="9810005at2"/>
<dbReference type="PANTHER" id="PTHR46124">
    <property type="entry name" value="D-AMINOACYL-TRNA DEACYLASE"/>
    <property type="match status" value="1"/>
</dbReference>
<dbReference type="EMBL" id="BBZA01000046">
    <property type="protein sequence ID" value="GAP62318.1"/>
    <property type="molecule type" value="Genomic_DNA"/>
</dbReference>
<dbReference type="RefSeq" id="WP_054492256.1">
    <property type="nucleotide sequence ID" value="NZ_BBZA01000046.1"/>
</dbReference>
<dbReference type="Gene3D" id="3.20.20.140">
    <property type="entry name" value="Metal-dependent hydrolases"/>
    <property type="match status" value="1"/>
</dbReference>
<reference evidence="4" key="3">
    <citation type="submission" date="2015-08" db="EMBL/GenBank/DDBJ databases">
        <title>Draft Genome Sequence of a Heterotrophic Facultative Anaerobic Bacterium Ardenticatena maritima Strain 110S.</title>
        <authorList>
            <person name="Kawaichi S."/>
            <person name="Yoshida T."/>
            <person name="Sako Y."/>
            <person name="Nakamura R."/>
        </authorList>
    </citation>
    <scope>NUCLEOTIDE SEQUENCE [LARGE SCALE GENOMIC DNA]</scope>
    <source>
        <strain evidence="4">110S</strain>
    </source>
</reference>
<reference evidence="3 5" key="2">
    <citation type="submission" date="2015-07" db="EMBL/GenBank/DDBJ databases">
        <title>Whole genome sequence of Ardenticatena maritima DSM 23922.</title>
        <authorList>
            <person name="Hemp J."/>
            <person name="Ward L.M."/>
            <person name="Pace L.A."/>
            <person name="Fischer W.W."/>
        </authorList>
    </citation>
    <scope>NUCLEOTIDE SEQUENCE [LARGE SCALE GENOMIC DNA]</scope>
    <source>
        <strain evidence="3 5">110S</strain>
    </source>
</reference>
<evidence type="ECO:0000313" key="4">
    <source>
        <dbReference type="Proteomes" id="UP000037784"/>
    </source>
</evidence>
<feature type="binding site" evidence="1">
    <location>
        <position position="153"/>
    </location>
    <ligand>
        <name>a divalent metal cation</name>
        <dbReference type="ChEBI" id="CHEBI:60240"/>
        <label>2</label>
    </ligand>
</feature>
<protein>
    <submittedName>
        <fullName evidence="2">TatD DNase family protein</fullName>
    </submittedName>
</protein>
<feature type="binding site" evidence="1">
    <location>
        <position position="14"/>
    </location>
    <ligand>
        <name>a divalent metal cation</name>
        <dbReference type="ChEBI" id="CHEBI:60240"/>
        <label>1</label>
    </ligand>
</feature>
<gene>
    <name evidence="2" type="primary">tatD</name>
    <name evidence="2" type="ORF">ARMA_0741</name>
    <name evidence="3" type="ORF">SE16_04595</name>
</gene>
<proteinExistence type="predicted"/>
<dbReference type="SUPFAM" id="SSF51556">
    <property type="entry name" value="Metallo-dependent hydrolases"/>
    <property type="match status" value="1"/>
</dbReference>
<accession>A0A0M9UBX1</accession>
<dbReference type="EMBL" id="LGKN01000003">
    <property type="protein sequence ID" value="KPL89681.1"/>
    <property type="molecule type" value="Genomic_DNA"/>
</dbReference>
<dbReference type="InParanoid" id="A0A0M9UBX1"/>